<protein>
    <submittedName>
        <fullName evidence="4">NADH dehydrogenase subunit 1</fullName>
    </submittedName>
</protein>
<reference evidence="2 3" key="2">
    <citation type="submission" date="2018-11" db="EMBL/GenBank/DDBJ databases">
        <authorList>
            <consortium name="Pathogen Informatics"/>
        </authorList>
    </citation>
    <scope>NUCLEOTIDE SEQUENCE [LARGE SCALE GENOMIC DNA]</scope>
    <source>
        <strain evidence="2 3">MHpl1</strain>
    </source>
</reference>
<keyword evidence="1" id="KW-0472">Membrane</keyword>
<accession>A0A0N4X8Z9</accession>
<proteinExistence type="predicted"/>
<keyword evidence="3" id="KW-1185">Reference proteome</keyword>
<name>A0A0N4X8Z9_HAEPC</name>
<evidence type="ECO:0000313" key="2">
    <source>
        <dbReference type="EMBL" id="VDO86241.1"/>
    </source>
</evidence>
<gene>
    <name evidence="2" type="ORF">HPLM_LOCUS20833</name>
</gene>
<evidence type="ECO:0000313" key="3">
    <source>
        <dbReference type="Proteomes" id="UP000268014"/>
    </source>
</evidence>
<feature type="transmembrane region" description="Helical" evidence="1">
    <location>
        <begin position="6"/>
        <end position="23"/>
    </location>
</feature>
<reference evidence="4" key="1">
    <citation type="submission" date="2017-02" db="UniProtKB">
        <authorList>
            <consortium name="WormBaseParasite"/>
        </authorList>
    </citation>
    <scope>IDENTIFICATION</scope>
</reference>
<keyword evidence="1" id="KW-1133">Transmembrane helix</keyword>
<sequence length="42" mass="5315">MFLKFYLFIFALIALEFLMRKLFVKFVRFIGRMIFFILRVFQ</sequence>
<dbReference type="AlphaFoldDB" id="A0A0N4X8Z9"/>
<organism evidence="4">
    <name type="scientific">Haemonchus placei</name>
    <name type="common">Barber's pole worm</name>
    <dbReference type="NCBI Taxonomy" id="6290"/>
    <lineage>
        <taxon>Eukaryota</taxon>
        <taxon>Metazoa</taxon>
        <taxon>Ecdysozoa</taxon>
        <taxon>Nematoda</taxon>
        <taxon>Chromadorea</taxon>
        <taxon>Rhabditida</taxon>
        <taxon>Rhabditina</taxon>
        <taxon>Rhabditomorpha</taxon>
        <taxon>Strongyloidea</taxon>
        <taxon>Trichostrongylidae</taxon>
        <taxon>Haemonchus</taxon>
    </lineage>
</organism>
<dbReference type="EMBL" id="UZAF01022627">
    <property type="protein sequence ID" value="VDO86241.1"/>
    <property type="molecule type" value="Genomic_DNA"/>
</dbReference>
<keyword evidence="1" id="KW-0812">Transmembrane</keyword>
<dbReference type="Proteomes" id="UP000268014">
    <property type="component" value="Unassembled WGS sequence"/>
</dbReference>
<evidence type="ECO:0000256" key="1">
    <source>
        <dbReference type="SAM" id="Phobius"/>
    </source>
</evidence>
<evidence type="ECO:0000313" key="4">
    <source>
        <dbReference type="WBParaSite" id="HPLM_0002084101-mRNA-1"/>
    </source>
</evidence>
<dbReference type="WBParaSite" id="HPLM_0002084101-mRNA-1">
    <property type="protein sequence ID" value="HPLM_0002084101-mRNA-1"/>
    <property type="gene ID" value="HPLM_0002084101"/>
</dbReference>